<organism evidence="1 2">
    <name type="scientific">Streptomyces vulcanius</name>
    <dbReference type="NCBI Taxonomy" id="1441876"/>
    <lineage>
        <taxon>Bacteria</taxon>
        <taxon>Bacillati</taxon>
        <taxon>Actinomycetota</taxon>
        <taxon>Actinomycetes</taxon>
        <taxon>Kitasatosporales</taxon>
        <taxon>Streptomycetaceae</taxon>
        <taxon>Streptomyces</taxon>
    </lineage>
</organism>
<dbReference type="EMBL" id="JBHSFK010000044">
    <property type="protein sequence ID" value="MFC4506448.1"/>
    <property type="molecule type" value="Genomic_DNA"/>
</dbReference>
<name>A0ABV9B626_9ACTN</name>
<gene>
    <name evidence="1" type="ORF">ACFPIH_44595</name>
</gene>
<evidence type="ECO:0000313" key="1">
    <source>
        <dbReference type="EMBL" id="MFC4506448.1"/>
    </source>
</evidence>
<dbReference type="RefSeq" id="WP_381164683.1">
    <property type="nucleotide sequence ID" value="NZ_JBHSFK010000044.1"/>
</dbReference>
<dbReference type="Pfam" id="PF13374">
    <property type="entry name" value="TPR_10"/>
    <property type="match status" value="2"/>
</dbReference>
<dbReference type="Gene3D" id="1.25.40.10">
    <property type="entry name" value="Tetratricopeptide repeat domain"/>
    <property type="match status" value="1"/>
</dbReference>
<comment type="caution">
    <text evidence="1">The sequence shown here is derived from an EMBL/GenBank/DDBJ whole genome shotgun (WGS) entry which is preliminary data.</text>
</comment>
<protein>
    <submittedName>
        <fullName evidence="1">Tetratricopeptide repeat protein</fullName>
    </submittedName>
</protein>
<sequence>MTSVAFVGWRTPRPTEEQAGRLAEAVEDMPLLLDQPAAWLDQNPTVSPDTYIRDILMERVVGRDHPWAIGCAKNGVAALAAAGDTEEAAALGLRTAERAARVLGDQHILTVSLRAGLALDLAALDRQEEADTLHQDVLTRLGALLGADHPHTRQILERRRPYWDFEPQPI</sequence>
<evidence type="ECO:0000313" key="2">
    <source>
        <dbReference type="Proteomes" id="UP001595839"/>
    </source>
</evidence>
<keyword evidence="2" id="KW-1185">Reference proteome</keyword>
<dbReference type="Proteomes" id="UP001595839">
    <property type="component" value="Unassembled WGS sequence"/>
</dbReference>
<proteinExistence type="predicted"/>
<accession>A0ABV9B626</accession>
<dbReference type="InterPro" id="IPR011990">
    <property type="entry name" value="TPR-like_helical_dom_sf"/>
</dbReference>
<reference evidence="2" key="1">
    <citation type="journal article" date="2019" name="Int. J. Syst. Evol. Microbiol.">
        <title>The Global Catalogue of Microorganisms (GCM) 10K type strain sequencing project: providing services to taxonomists for standard genome sequencing and annotation.</title>
        <authorList>
            <consortium name="The Broad Institute Genomics Platform"/>
            <consortium name="The Broad Institute Genome Sequencing Center for Infectious Disease"/>
            <person name="Wu L."/>
            <person name="Ma J."/>
        </authorList>
    </citation>
    <scope>NUCLEOTIDE SEQUENCE [LARGE SCALE GENOMIC DNA]</scope>
    <source>
        <strain evidence="2">CGMCC 4.7177</strain>
    </source>
</reference>